<gene>
    <name evidence="2" type="ORF">Hsar01_01995</name>
</gene>
<evidence type="ECO:0000313" key="2">
    <source>
        <dbReference type="EMBL" id="GAA5482771.1"/>
    </source>
</evidence>
<keyword evidence="3" id="KW-1185">Reference proteome</keyword>
<name>A0ABP9UMF3_9BACT</name>
<reference evidence="2 3" key="1">
    <citation type="submission" date="2024-02" db="EMBL/GenBank/DDBJ databases">
        <title>Haloferula sargassicola NBRC 104335.</title>
        <authorList>
            <person name="Ichikawa N."/>
            <person name="Katano-Makiyama Y."/>
            <person name="Hidaka K."/>
        </authorList>
    </citation>
    <scope>NUCLEOTIDE SEQUENCE [LARGE SCALE GENOMIC DNA]</scope>
    <source>
        <strain evidence="2 3">NBRC 104335</strain>
    </source>
</reference>
<proteinExistence type="predicted"/>
<evidence type="ECO:0000256" key="1">
    <source>
        <dbReference type="SAM" id="Phobius"/>
    </source>
</evidence>
<dbReference type="EMBL" id="BAABRI010000010">
    <property type="protein sequence ID" value="GAA5482771.1"/>
    <property type="molecule type" value="Genomic_DNA"/>
</dbReference>
<protein>
    <submittedName>
        <fullName evidence="2">Uncharacterized protein</fullName>
    </submittedName>
</protein>
<organism evidence="2 3">
    <name type="scientific">Haloferula sargassicola</name>
    <dbReference type="NCBI Taxonomy" id="490096"/>
    <lineage>
        <taxon>Bacteria</taxon>
        <taxon>Pseudomonadati</taxon>
        <taxon>Verrucomicrobiota</taxon>
        <taxon>Verrucomicrobiia</taxon>
        <taxon>Verrucomicrobiales</taxon>
        <taxon>Verrucomicrobiaceae</taxon>
        <taxon>Haloferula</taxon>
    </lineage>
</organism>
<comment type="caution">
    <text evidence="2">The sequence shown here is derived from an EMBL/GenBank/DDBJ whole genome shotgun (WGS) entry which is preliminary data.</text>
</comment>
<sequence length="35" mass="3898">MTRPQIELSIKFFIVLLIIAFAGAATHVLRMLGIL</sequence>
<evidence type="ECO:0000313" key="3">
    <source>
        <dbReference type="Proteomes" id="UP001476282"/>
    </source>
</evidence>
<keyword evidence="1" id="KW-1133">Transmembrane helix</keyword>
<accession>A0ABP9UMF3</accession>
<dbReference type="Proteomes" id="UP001476282">
    <property type="component" value="Unassembled WGS sequence"/>
</dbReference>
<feature type="transmembrane region" description="Helical" evidence="1">
    <location>
        <begin position="12"/>
        <end position="32"/>
    </location>
</feature>
<keyword evidence="1" id="KW-0812">Transmembrane</keyword>
<keyword evidence="1" id="KW-0472">Membrane</keyword>